<evidence type="ECO:0000259" key="8">
    <source>
        <dbReference type="PROSITE" id="PS52048"/>
    </source>
</evidence>
<dbReference type="GO" id="GO:0005737">
    <property type="term" value="C:cytoplasm"/>
    <property type="evidence" value="ECO:0007669"/>
    <property type="project" value="TreeGrafter"/>
</dbReference>
<dbReference type="InterPro" id="IPR036959">
    <property type="entry name" value="Peptidase_C12_UCH_sf"/>
</dbReference>
<gene>
    <name evidence="9" type="ORF">LTR84_000654</name>
</gene>
<evidence type="ECO:0000256" key="7">
    <source>
        <dbReference type="RuleBase" id="RU361215"/>
    </source>
</evidence>
<dbReference type="EC" id="3.4.19.12" evidence="7"/>
<sequence>MAYKTYGGPQTADLLDKSTNVSLAENNPDVMTKLAHQLGLSSVLSFQDVFSLTEPDLIALLPRPASALLFIYPETDLVRAYEVEQKASDKQYDGCGPDEPIIWYPQIITNACGLIGLLHCTTNSPAAEFIEADSDLDKFRKAILPLKPKERGQYVHDSEILEKAHAAAAQTGDTTAPPLGEDPGHAFIAFVKGKDNHLYELNGCRGGPVDRGVLEEDDDVLSEKALTLGPLPYLKREEEAGNGVVNFSCTVLAPSFVG</sequence>
<dbReference type="GO" id="GO:0016579">
    <property type="term" value="P:protein deubiquitination"/>
    <property type="evidence" value="ECO:0007669"/>
    <property type="project" value="TreeGrafter"/>
</dbReference>
<dbReference type="Gene3D" id="3.40.532.10">
    <property type="entry name" value="Peptidase C12, ubiquitin carboxyl-terminal hydrolase"/>
    <property type="match status" value="1"/>
</dbReference>
<evidence type="ECO:0000256" key="5">
    <source>
        <dbReference type="ARBA" id="ARBA00022807"/>
    </source>
</evidence>
<comment type="caution">
    <text evidence="6">Lacks conserved residue(s) required for the propagation of feature annotation.</text>
</comment>
<dbReference type="PRINTS" id="PR00707">
    <property type="entry name" value="UBCTHYDRLASE"/>
</dbReference>
<dbReference type="InterPro" id="IPR001578">
    <property type="entry name" value="Peptidase_C12_UCH"/>
</dbReference>
<name>A0AAV9NTR0_9EURO</name>
<evidence type="ECO:0000256" key="3">
    <source>
        <dbReference type="ARBA" id="ARBA00022786"/>
    </source>
</evidence>
<dbReference type="PANTHER" id="PTHR10589:SF41">
    <property type="entry name" value="UBIQUITIN CARBOXYL-TERMINAL HYDROLASE"/>
    <property type="match status" value="1"/>
</dbReference>
<keyword evidence="5 7" id="KW-0788">Thiol protease</keyword>
<keyword evidence="2 7" id="KW-0645">Protease</keyword>
<dbReference type="Proteomes" id="UP001358417">
    <property type="component" value="Unassembled WGS sequence"/>
</dbReference>
<dbReference type="GeneID" id="89968876"/>
<evidence type="ECO:0000256" key="2">
    <source>
        <dbReference type="ARBA" id="ARBA00022670"/>
    </source>
</evidence>
<dbReference type="AlphaFoldDB" id="A0AAV9NTR0"/>
<dbReference type="GO" id="GO:0006511">
    <property type="term" value="P:ubiquitin-dependent protein catabolic process"/>
    <property type="evidence" value="ECO:0007669"/>
    <property type="project" value="UniProtKB-UniRule"/>
</dbReference>
<dbReference type="GO" id="GO:0004843">
    <property type="term" value="F:cysteine-type deubiquitinase activity"/>
    <property type="evidence" value="ECO:0007669"/>
    <property type="project" value="UniProtKB-EC"/>
</dbReference>
<comment type="similarity">
    <text evidence="6 7">Belongs to the peptidase C12 family.</text>
</comment>
<accession>A0AAV9NTR0</accession>
<proteinExistence type="inferred from homology"/>
<dbReference type="RefSeq" id="XP_064712144.1">
    <property type="nucleotide sequence ID" value="XM_064844284.1"/>
</dbReference>
<dbReference type="PROSITE" id="PS52048">
    <property type="entry name" value="UCH_DOMAIN"/>
    <property type="match status" value="1"/>
</dbReference>
<dbReference type="InterPro" id="IPR038765">
    <property type="entry name" value="Papain-like_cys_pep_sf"/>
</dbReference>
<keyword evidence="3 7" id="KW-0833">Ubl conjugation pathway</keyword>
<keyword evidence="10" id="KW-1185">Reference proteome</keyword>
<protein>
    <recommendedName>
        <fullName evidence="7">Ubiquitin carboxyl-terminal hydrolase</fullName>
        <ecNumber evidence="7">3.4.19.12</ecNumber>
    </recommendedName>
</protein>
<keyword evidence="4 7" id="KW-0378">Hydrolase</keyword>
<reference evidence="9 10" key="1">
    <citation type="submission" date="2023-08" db="EMBL/GenBank/DDBJ databases">
        <title>Black Yeasts Isolated from many extreme environments.</title>
        <authorList>
            <person name="Coleine C."/>
            <person name="Stajich J.E."/>
            <person name="Selbmann L."/>
        </authorList>
    </citation>
    <scope>NUCLEOTIDE SEQUENCE [LARGE SCALE GENOMIC DNA]</scope>
    <source>
        <strain evidence="9 10">CCFEE 5792</strain>
    </source>
</reference>
<feature type="domain" description="UCH catalytic" evidence="8">
    <location>
        <begin position="19"/>
        <end position="254"/>
    </location>
</feature>
<dbReference type="PANTHER" id="PTHR10589">
    <property type="entry name" value="UBIQUITIN CARBOXYL-TERMINAL HYDROLASE"/>
    <property type="match status" value="1"/>
</dbReference>
<evidence type="ECO:0000256" key="6">
    <source>
        <dbReference type="PROSITE-ProRule" id="PRU01393"/>
    </source>
</evidence>
<comment type="caution">
    <text evidence="9">The sequence shown here is derived from an EMBL/GenBank/DDBJ whole genome shotgun (WGS) entry which is preliminary data.</text>
</comment>
<dbReference type="CDD" id="cd09616">
    <property type="entry name" value="Peptidase_C12_UCH_L1_L3"/>
    <property type="match status" value="1"/>
</dbReference>
<dbReference type="SUPFAM" id="SSF54001">
    <property type="entry name" value="Cysteine proteinases"/>
    <property type="match status" value="1"/>
</dbReference>
<evidence type="ECO:0000313" key="9">
    <source>
        <dbReference type="EMBL" id="KAK5064820.1"/>
    </source>
</evidence>
<evidence type="ECO:0000313" key="10">
    <source>
        <dbReference type="Proteomes" id="UP001358417"/>
    </source>
</evidence>
<organism evidence="9 10">
    <name type="scientific">Exophiala bonariae</name>
    <dbReference type="NCBI Taxonomy" id="1690606"/>
    <lineage>
        <taxon>Eukaryota</taxon>
        <taxon>Fungi</taxon>
        <taxon>Dikarya</taxon>
        <taxon>Ascomycota</taxon>
        <taxon>Pezizomycotina</taxon>
        <taxon>Eurotiomycetes</taxon>
        <taxon>Chaetothyriomycetidae</taxon>
        <taxon>Chaetothyriales</taxon>
        <taxon>Herpotrichiellaceae</taxon>
        <taxon>Exophiala</taxon>
    </lineage>
</organism>
<dbReference type="EMBL" id="JAVRRD010000001">
    <property type="protein sequence ID" value="KAK5064820.1"/>
    <property type="molecule type" value="Genomic_DNA"/>
</dbReference>
<evidence type="ECO:0000256" key="4">
    <source>
        <dbReference type="ARBA" id="ARBA00022801"/>
    </source>
</evidence>
<dbReference type="Pfam" id="PF01088">
    <property type="entry name" value="Peptidase_C12"/>
    <property type="match status" value="1"/>
</dbReference>
<comment type="catalytic activity">
    <reaction evidence="1 7">
        <text>Thiol-dependent hydrolysis of ester, thioester, amide, peptide and isopeptide bonds formed by the C-terminal Gly of ubiquitin (a 76-residue protein attached to proteins as an intracellular targeting signal).</text>
        <dbReference type="EC" id="3.4.19.12"/>
    </reaction>
</comment>
<evidence type="ECO:0000256" key="1">
    <source>
        <dbReference type="ARBA" id="ARBA00000707"/>
    </source>
</evidence>